<dbReference type="InterPro" id="IPR040466">
    <property type="entry name" value="NKAP"/>
</dbReference>
<dbReference type="GO" id="GO:0010468">
    <property type="term" value="P:regulation of gene expression"/>
    <property type="evidence" value="ECO:0007669"/>
    <property type="project" value="TreeGrafter"/>
</dbReference>
<evidence type="ECO:0000259" key="4">
    <source>
        <dbReference type="Pfam" id="PF06047"/>
    </source>
</evidence>
<feature type="compositionally biased region" description="Basic and acidic residues" evidence="3">
    <location>
        <begin position="41"/>
        <end position="58"/>
    </location>
</feature>
<dbReference type="GO" id="GO:0003682">
    <property type="term" value="F:chromatin binding"/>
    <property type="evidence" value="ECO:0007669"/>
    <property type="project" value="InterPro"/>
</dbReference>
<gene>
    <name evidence="5" type="ORF">BEWA_019460</name>
</gene>
<comment type="similarity">
    <text evidence="1">Belongs to the NKAP family.</text>
</comment>
<dbReference type="InterPro" id="IPR009269">
    <property type="entry name" value="NKAP_C"/>
</dbReference>
<organism evidence="5 6">
    <name type="scientific">Theileria equi strain WA</name>
    <dbReference type="NCBI Taxonomy" id="1537102"/>
    <lineage>
        <taxon>Eukaryota</taxon>
        <taxon>Sar</taxon>
        <taxon>Alveolata</taxon>
        <taxon>Apicomplexa</taxon>
        <taxon>Aconoidasida</taxon>
        <taxon>Piroplasmida</taxon>
        <taxon>Theileriidae</taxon>
        <taxon>Theileria</taxon>
    </lineage>
</organism>
<feature type="compositionally biased region" description="Basic and acidic residues" evidence="3">
    <location>
        <begin position="77"/>
        <end position="88"/>
    </location>
</feature>
<evidence type="ECO:0000256" key="2">
    <source>
        <dbReference type="SAM" id="Coils"/>
    </source>
</evidence>
<keyword evidence="6" id="KW-1185">Reference proteome</keyword>
<accession>L0AVP7</accession>
<feature type="coiled-coil region" evidence="2">
    <location>
        <begin position="180"/>
        <end position="210"/>
    </location>
</feature>
<feature type="domain" description="NF-kappa-B-activating protein C-terminal" evidence="4">
    <location>
        <begin position="104"/>
        <end position="202"/>
    </location>
</feature>
<reference evidence="5 6" key="1">
    <citation type="journal article" date="2012" name="BMC Genomics">
        <title>Comparative genomic analysis and phylogenetic position of Theileria equi.</title>
        <authorList>
            <person name="Kappmeyer L.S."/>
            <person name="Thiagarajan M."/>
            <person name="Herndon D.R."/>
            <person name="Ramsay J.D."/>
            <person name="Caler E."/>
            <person name="Djikeng A."/>
            <person name="Gillespie J.J."/>
            <person name="Lau A.O."/>
            <person name="Roalson E.H."/>
            <person name="Silva J.C."/>
            <person name="Silva M.G."/>
            <person name="Suarez C.E."/>
            <person name="Ueti M.W."/>
            <person name="Nene V.M."/>
            <person name="Mealey R.H."/>
            <person name="Knowles D.P."/>
            <person name="Brayton K.A."/>
        </authorList>
    </citation>
    <scope>NUCLEOTIDE SEQUENCE [LARGE SCALE GENOMIC DNA]</scope>
    <source>
        <strain evidence="5 6">WA</strain>
    </source>
</reference>
<dbReference type="GO" id="GO:0005634">
    <property type="term" value="C:nucleus"/>
    <property type="evidence" value="ECO:0007669"/>
    <property type="project" value="TreeGrafter"/>
</dbReference>
<dbReference type="Pfam" id="PF06047">
    <property type="entry name" value="Nkap_C"/>
    <property type="match status" value="1"/>
</dbReference>
<dbReference type="PANTHER" id="PTHR13087:SF0">
    <property type="entry name" value="NFKB ACTIVATING PROTEIN LIKE"/>
    <property type="match status" value="1"/>
</dbReference>
<dbReference type="RefSeq" id="XP_004828767.1">
    <property type="nucleotide sequence ID" value="XM_004828710.1"/>
</dbReference>
<dbReference type="Proteomes" id="UP000031512">
    <property type="component" value="Chromosome 1"/>
</dbReference>
<dbReference type="STRING" id="1537102.L0AVP7"/>
<evidence type="ECO:0000256" key="3">
    <source>
        <dbReference type="SAM" id="MobiDB-lite"/>
    </source>
</evidence>
<evidence type="ECO:0000313" key="5">
    <source>
        <dbReference type="EMBL" id="AFZ79101.1"/>
    </source>
</evidence>
<dbReference type="OrthoDB" id="273141at2759"/>
<sequence>MRSMLNGDRSEWLDKRMESRMRKKLKCDDVYAKSRSSSPDVYKDILKRRCRPKPESRSGDSPLKAGEGDASEDATNEDSRAESDDKEYGPQPLKIVQSLNKRIKYSNELLPGEGAAIAQYVQEGKRIPRRGEVGITSEQIEQFEKIGYVMSGSRHKAINAMRIKKESLVLTAEQERARIIENYEKTINQENELINNLKEMIRKKRQAKEDNL</sequence>
<proteinExistence type="inferred from homology"/>
<evidence type="ECO:0000313" key="6">
    <source>
        <dbReference type="Proteomes" id="UP000031512"/>
    </source>
</evidence>
<dbReference type="eggNOG" id="KOG2812">
    <property type="taxonomic scope" value="Eukaryota"/>
</dbReference>
<dbReference type="VEuPathDB" id="PiroplasmaDB:BEWA_019460"/>
<dbReference type="GeneID" id="15803599"/>
<protein>
    <recommendedName>
        <fullName evidence="4">NF-kappa-B-activating protein C-terminal domain-containing protein</fullName>
    </recommendedName>
</protein>
<dbReference type="EMBL" id="CP001669">
    <property type="protein sequence ID" value="AFZ79101.1"/>
    <property type="molecule type" value="Genomic_DNA"/>
</dbReference>
<feature type="region of interest" description="Disordered" evidence="3">
    <location>
        <begin position="29"/>
        <end position="92"/>
    </location>
</feature>
<name>L0AVP7_THEEQ</name>
<dbReference type="AlphaFoldDB" id="L0AVP7"/>
<keyword evidence="2" id="KW-0175">Coiled coil</keyword>
<evidence type="ECO:0000256" key="1">
    <source>
        <dbReference type="ARBA" id="ARBA00009313"/>
    </source>
</evidence>
<dbReference type="KEGG" id="beq:BEWA_019460"/>
<dbReference type="PANTHER" id="PTHR13087">
    <property type="entry name" value="NF-KAPPA B ACTIVATING PROTEIN"/>
    <property type="match status" value="1"/>
</dbReference>